<feature type="signal peptide" evidence="2">
    <location>
        <begin position="1"/>
        <end position="28"/>
    </location>
</feature>
<organism evidence="3 4">
    <name type="scientific">Actinomyces ruminicola</name>
    <dbReference type="NCBI Taxonomy" id="332524"/>
    <lineage>
        <taxon>Bacteria</taxon>
        <taxon>Bacillati</taxon>
        <taxon>Actinomycetota</taxon>
        <taxon>Actinomycetes</taxon>
        <taxon>Actinomycetales</taxon>
        <taxon>Actinomycetaceae</taxon>
        <taxon>Actinomyces</taxon>
    </lineage>
</organism>
<feature type="region of interest" description="Disordered" evidence="1">
    <location>
        <begin position="137"/>
        <end position="176"/>
    </location>
</feature>
<proteinExistence type="predicted"/>
<evidence type="ECO:0000256" key="2">
    <source>
        <dbReference type="SAM" id="SignalP"/>
    </source>
</evidence>
<keyword evidence="2" id="KW-0732">Signal</keyword>
<gene>
    <name evidence="3" type="ORF">SAMN04487766_11368</name>
</gene>
<sequence length="233" mass="23638">MSACAAMQRDLARLACLGALLAALGACSAGGSALPATTPIPAATVQTKTADANGITLQVPSTWVSHPHTVSTTENDTDDDPWSLHMTDPDGDAAPVLAISDVLRTASGEQAYQAASALLSSSITGYSLTGAFTFPTPAHSDAPQVPTPTPTSTQETTAVPDDAAEPTPSSSAAPAPMAETVARIAFAYERGEVHTSGTAWIMPAEEGYVVVVLLDDDDSIRTAIEASLTGGGT</sequence>
<evidence type="ECO:0000256" key="1">
    <source>
        <dbReference type="SAM" id="MobiDB-lite"/>
    </source>
</evidence>
<protein>
    <submittedName>
        <fullName evidence="3">Uncharacterized protein</fullName>
    </submittedName>
</protein>
<evidence type="ECO:0000313" key="4">
    <source>
        <dbReference type="Proteomes" id="UP000199671"/>
    </source>
</evidence>
<dbReference type="Proteomes" id="UP000199671">
    <property type="component" value="Unassembled WGS sequence"/>
</dbReference>
<dbReference type="EMBL" id="FNHU01000013">
    <property type="protein sequence ID" value="SDN10320.1"/>
    <property type="molecule type" value="Genomic_DNA"/>
</dbReference>
<evidence type="ECO:0000313" key="3">
    <source>
        <dbReference type="EMBL" id="SDN10320.1"/>
    </source>
</evidence>
<feature type="chain" id="PRO_5038662029" evidence="2">
    <location>
        <begin position="29"/>
        <end position="233"/>
    </location>
</feature>
<feature type="compositionally biased region" description="Low complexity" evidence="1">
    <location>
        <begin position="150"/>
        <end position="176"/>
    </location>
</feature>
<dbReference type="AlphaFoldDB" id="A0A1G9YMJ4"/>
<reference evidence="3 4" key="1">
    <citation type="submission" date="2016-10" db="EMBL/GenBank/DDBJ databases">
        <authorList>
            <person name="de Groot N.N."/>
        </authorList>
    </citation>
    <scope>NUCLEOTIDE SEQUENCE [LARGE SCALE GENOMIC DNA]</scope>
    <source>
        <strain evidence="3 4">KPR-7B</strain>
    </source>
</reference>
<name>A0A1G9YMJ4_9ACTO</name>
<accession>A0A1G9YMJ4</accession>